<sequence length="67" mass="7057">MATTTISFLSPQKHLFFDYYCCLPLSARLPLSSPLPLPSSRVSPAAVTVRSEADAARSHGAAAPAPD</sequence>
<accession>A0A0A9GKB6</accession>
<reference evidence="1" key="1">
    <citation type="submission" date="2014-09" db="EMBL/GenBank/DDBJ databases">
        <authorList>
            <person name="Magalhaes I.L.F."/>
            <person name="Oliveira U."/>
            <person name="Santos F.R."/>
            <person name="Vidigal T.H.D.A."/>
            <person name="Brescovit A.D."/>
            <person name="Santos A.J."/>
        </authorList>
    </citation>
    <scope>NUCLEOTIDE SEQUENCE</scope>
    <source>
        <tissue evidence="1">Shoot tissue taken approximately 20 cm above the soil surface</tissue>
    </source>
</reference>
<proteinExistence type="predicted"/>
<organism evidence="1">
    <name type="scientific">Arundo donax</name>
    <name type="common">Giant reed</name>
    <name type="synonym">Donax arundinaceus</name>
    <dbReference type="NCBI Taxonomy" id="35708"/>
    <lineage>
        <taxon>Eukaryota</taxon>
        <taxon>Viridiplantae</taxon>
        <taxon>Streptophyta</taxon>
        <taxon>Embryophyta</taxon>
        <taxon>Tracheophyta</taxon>
        <taxon>Spermatophyta</taxon>
        <taxon>Magnoliopsida</taxon>
        <taxon>Liliopsida</taxon>
        <taxon>Poales</taxon>
        <taxon>Poaceae</taxon>
        <taxon>PACMAD clade</taxon>
        <taxon>Arundinoideae</taxon>
        <taxon>Arundineae</taxon>
        <taxon>Arundo</taxon>
    </lineage>
</organism>
<dbReference type="EMBL" id="GBRH01172341">
    <property type="protein sequence ID" value="JAE25555.1"/>
    <property type="molecule type" value="Transcribed_RNA"/>
</dbReference>
<evidence type="ECO:0000313" key="1">
    <source>
        <dbReference type="EMBL" id="JAE25555.1"/>
    </source>
</evidence>
<dbReference type="AlphaFoldDB" id="A0A0A9GKB6"/>
<reference evidence="1" key="2">
    <citation type="journal article" date="2015" name="Data Brief">
        <title>Shoot transcriptome of the giant reed, Arundo donax.</title>
        <authorList>
            <person name="Barrero R.A."/>
            <person name="Guerrero F.D."/>
            <person name="Moolhuijzen P."/>
            <person name="Goolsby J.A."/>
            <person name="Tidwell J."/>
            <person name="Bellgard S.E."/>
            <person name="Bellgard M.I."/>
        </authorList>
    </citation>
    <scope>NUCLEOTIDE SEQUENCE</scope>
    <source>
        <tissue evidence="1">Shoot tissue taken approximately 20 cm above the soil surface</tissue>
    </source>
</reference>
<protein>
    <submittedName>
        <fullName evidence="1">Uncharacterized protein</fullName>
    </submittedName>
</protein>
<name>A0A0A9GKB6_ARUDO</name>